<evidence type="ECO:0000256" key="1">
    <source>
        <dbReference type="SAM" id="MobiDB-lite"/>
    </source>
</evidence>
<reference evidence="2 3" key="1">
    <citation type="submission" date="2020-03" db="EMBL/GenBank/DDBJ databases">
        <title>WGS of actinomycetes isolated from Thailand.</title>
        <authorList>
            <person name="Thawai C."/>
        </authorList>
    </citation>
    <scope>NUCLEOTIDE SEQUENCE [LARGE SCALE GENOMIC DNA]</scope>
    <source>
        <strain evidence="2 3">HSS6-12</strain>
    </source>
</reference>
<feature type="region of interest" description="Disordered" evidence="1">
    <location>
        <begin position="1"/>
        <end position="23"/>
    </location>
</feature>
<dbReference type="RefSeq" id="WP_168003102.1">
    <property type="nucleotide sequence ID" value="NZ_JAATEO010000028.1"/>
</dbReference>
<name>A0ABX0ZB78_9ACTN</name>
<organism evidence="2 3">
    <name type="scientific">Micromonospora thermarum</name>
    <dbReference type="NCBI Taxonomy" id="2720024"/>
    <lineage>
        <taxon>Bacteria</taxon>
        <taxon>Bacillati</taxon>
        <taxon>Actinomycetota</taxon>
        <taxon>Actinomycetes</taxon>
        <taxon>Micromonosporales</taxon>
        <taxon>Micromonosporaceae</taxon>
        <taxon>Micromonospora</taxon>
    </lineage>
</organism>
<sequence length="54" mass="5909">MAAHGRVLSSSPDPAGEPWDLDDPAELRRRYPRLAVLFPLPVGGDVAVWETARP</sequence>
<evidence type="ECO:0000313" key="3">
    <source>
        <dbReference type="Proteomes" id="UP000783871"/>
    </source>
</evidence>
<dbReference type="EMBL" id="JAATEO010000028">
    <property type="protein sequence ID" value="NJP34753.1"/>
    <property type="molecule type" value="Genomic_DNA"/>
</dbReference>
<protein>
    <submittedName>
        <fullName evidence="2">Uncharacterized protein</fullName>
    </submittedName>
</protein>
<proteinExistence type="predicted"/>
<comment type="caution">
    <text evidence="2">The sequence shown here is derived from an EMBL/GenBank/DDBJ whole genome shotgun (WGS) entry which is preliminary data.</text>
</comment>
<dbReference type="Proteomes" id="UP000783871">
    <property type="component" value="Unassembled WGS sequence"/>
</dbReference>
<accession>A0ABX0ZB78</accession>
<gene>
    <name evidence="2" type="ORF">HCJ94_22910</name>
</gene>
<keyword evidence="3" id="KW-1185">Reference proteome</keyword>
<evidence type="ECO:0000313" key="2">
    <source>
        <dbReference type="EMBL" id="NJP34753.1"/>
    </source>
</evidence>